<feature type="chain" id="PRO_5045731536" evidence="2">
    <location>
        <begin position="22"/>
        <end position="2083"/>
    </location>
</feature>
<dbReference type="InterPro" id="IPR050708">
    <property type="entry name" value="T6SS_VgrG/RHS"/>
</dbReference>
<comment type="caution">
    <text evidence="3">The sequence shown here is derived from an EMBL/GenBank/DDBJ whole genome shotgun (WGS) entry which is preliminary data.</text>
</comment>
<sequence length="2083" mass="222938">MALTATLFVIAGLQVAGAASAAPAKPETLSGQHVTPIHGRAVVPQTRPNDLSQGAGAPKATPVTWPAGSGEAAVPTVRSLDAQTSKTVTRTRVGSLPVWVGAAAGGKAARASKVRVNVHDRAAVPSGLRAGVVFDVVRADGESAAGEAAITVDYAGFAKAYGGDWASRLRLVELPACALTTPGEAACRAVPVASRNDPAQQQVTADVTVRGTSTLMALTAGSSGSAGDFKATSLSASSTWTAGSNSGAFTWSYPMTTPPSLGGPSPAVALAYSSASVDGHSETTNNQPSWVGEGFEWWPGYIERRYKSCSDDKGNGANNTSDTGDQCWGTDNATLSLNSSSGELVKDDTTGVWRLKNDDNTTIERRTDTVNGDNDNEYWKVTTANGTQYFFGRNRLPGYTGTAPADKTTSSTWTAPVAGNNANEPCHAATFTGSFCNQAWRWNLDYVVDLHGNTMSLYYGAETNLYGRNNSATDVQSYVRGGYLDHIDYGTDNRSGTDTANTSTAAPMRVVFDPQDRCLSSCATHDAAHWPDTPWDQSCAASPCTDKLAPTFWTTKRLASVTTKVWNGTGYKDVDQWALTHNFPDPGDGTRAGLWLESIVHTGKATGPAVIGGAIALPETNFDWVQMPNRVDTVTDGKFPMNWMRISTIWTDTGAKVDVRYTGPDCIPGTRMPASPQANNLRCYPVLEEQPNKSIKTEYFHKYLTDRVTTADRTGNSPDVVTSYEYVGDPAWRHTDDDGLTKDNLRTWSDFRGYSQVNTRVGDPGSGSETLSESTYFRGMHGDLNGSGSTRTVTLAAVDGNGDGDTADTADAPAVNDEDVYSGQVRQTMLFDGVETAPLSRTVNEPWQSAATSTRNMGQTVVYARHQANKTTWTGTKLAAGGWRVVRSDESVDSYGMQTEVDDQGDVAVTGDESCARTTYNRNTGINLLNPVGRVETYALRCSANPTSKDDVISDSRTSFDGLAFGAMPTKGAVTATEVAMDWVSPGGSVWKQTSTSVYDVYGRATDATDIRGNHQTTVYTPSTGGPVTKVETTTALGTTTTTVEPSWGTKTVIVDQNGKRTEGTLDALGRTRQVWSPNRLKSAYPNSPSTTYDYTIRNSGGVNAVTTTTLNAATATNPQYTTSYQLYDGLLRSRQTQVKSQATGNVGTVFTETKYDDKGRVASESKHYDNLVQPGTTLSTIADWQPKTQTVSLYDRAGRVTATVAKSVGSELHRTTNIYGGDRVSVIQPTGRASMTVIDGHGRTVELRQYHDAASVGSNTRSTYDLTQYHFDRKGNQDTVTDNAGNAWTYTFDLLGHQTKVHDPDKGDVFTTYNTYGEAATVKDDRNVTTVYEYDTLGRKIGLYNGSVAPANKLATWAWDPVGFKGQLASTSRWLPSGEEYKVKFRSYTPTYQATGEDYIVPASLAGGTATTYTVSRTYRVDGSPATVTYPPGGGLSAETITYTYDAATGLPEQLQTNNGQGTYVNNTDYTEYGEMTFVEYKQASGNFLQRSFAFDDVTRNLKDAVTIRQLAPQAVDDTHYTYDQDGGIISKASGADKQCFAYDYAARLSEAWTPSNGDCDPATRSASALGGPEPYWQSWTFDAAGSRKTETAHTAAGNTTTNYNYPAAGSAKPHTVSSITTGSTTLNYQYDNLGNTTCRPAGTGANSCPTGTSSQELSWDAEGRLATVTGSSGLNTYTYAANGIRLAAEDPANMTLFLSNMEIRRVKSNGSATASRHFDWGGQTVATTTTGGAVTWLVSDNQNTQSVAVTAGTQAVTVRRQNPYGALRGASPAWPNGKGFIGGDRDATGLTHIGAREYDAAAGRFVSVDPAFVPSDPASMNGYGYANNTPVSSSDPSGMRPDNECTGACMSNWAQATAEGQAKLRNDFWDTVNDVKKPCNKKCALARNWKYEQAKKAAGAMNPVAGGCGVAKCDRSKLPLGWTEVPTGEEEVLPPMYLEDIALTMPKSYNRDTTVTVSELKGQSASKEMSGTTEVSLAGTLGGGSVSFTYTYNQQESYEWSVGADMDVKVGEQIYVVPKVEVKWQEVNIVKKVNGKPVVVGTAIRMNVRFVGDRTSVLPDTKAPTNYNQNSVANGVLDQLG</sequence>
<name>A0ABV9WHS3_9ACTN</name>
<feature type="signal peptide" evidence="2">
    <location>
        <begin position="1"/>
        <end position="21"/>
    </location>
</feature>
<reference evidence="4" key="1">
    <citation type="journal article" date="2019" name="Int. J. Syst. Evol. Microbiol.">
        <title>The Global Catalogue of Microorganisms (GCM) 10K type strain sequencing project: providing services to taxonomists for standard genome sequencing and annotation.</title>
        <authorList>
            <consortium name="The Broad Institute Genomics Platform"/>
            <consortium name="The Broad Institute Genome Sequencing Center for Infectious Disease"/>
            <person name="Wu L."/>
            <person name="Ma J."/>
        </authorList>
    </citation>
    <scope>NUCLEOTIDE SEQUENCE [LARGE SCALE GENOMIC DNA]</scope>
    <source>
        <strain evidence="4">CGMCC 4.7152</strain>
    </source>
</reference>
<dbReference type="PANTHER" id="PTHR32305:SF17">
    <property type="entry name" value="TRNA NUCLEASE WAPA"/>
    <property type="match status" value="1"/>
</dbReference>
<evidence type="ECO:0000256" key="1">
    <source>
        <dbReference type="SAM" id="MobiDB-lite"/>
    </source>
</evidence>
<protein>
    <submittedName>
        <fullName evidence="3">RHS repeat domain-containing protein</fullName>
    </submittedName>
</protein>
<keyword evidence="2" id="KW-0732">Signal</keyword>
<dbReference type="EMBL" id="JBHSIU010000130">
    <property type="protein sequence ID" value="MFC5008280.1"/>
    <property type="molecule type" value="Genomic_DNA"/>
</dbReference>
<keyword evidence="4" id="KW-1185">Reference proteome</keyword>
<dbReference type="Proteomes" id="UP001595912">
    <property type="component" value="Unassembled WGS sequence"/>
</dbReference>
<evidence type="ECO:0000256" key="2">
    <source>
        <dbReference type="SAM" id="SignalP"/>
    </source>
</evidence>
<evidence type="ECO:0000313" key="3">
    <source>
        <dbReference type="EMBL" id="MFC5008280.1"/>
    </source>
</evidence>
<proteinExistence type="predicted"/>
<dbReference type="InterPro" id="IPR022385">
    <property type="entry name" value="Rhs_assc_core"/>
</dbReference>
<dbReference type="NCBIfam" id="TIGR03696">
    <property type="entry name" value="Rhs_assc_core"/>
    <property type="match status" value="1"/>
</dbReference>
<dbReference type="PANTHER" id="PTHR32305">
    <property type="match status" value="1"/>
</dbReference>
<dbReference type="Gene3D" id="2.180.10.10">
    <property type="entry name" value="RHS repeat-associated core"/>
    <property type="match status" value="1"/>
</dbReference>
<dbReference type="RefSeq" id="WP_380128938.1">
    <property type="nucleotide sequence ID" value="NZ_JBHSIU010000130.1"/>
</dbReference>
<organism evidence="3 4">
    <name type="scientific">Dactylosporangium cerinum</name>
    <dbReference type="NCBI Taxonomy" id="1434730"/>
    <lineage>
        <taxon>Bacteria</taxon>
        <taxon>Bacillati</taxon>
        <taxon>Actinomycetota</taxon>
        <taxon>Actinomycetes</taxon>
        <taxon>Micromonosporales</taxon>
        <taxon>Micromonosporaceae</taxon>
        <taxon>Dactylosporangium</taxon>
    </lineage>
</organism>
<feature type="region of interest" description="Disordered" evidence="1">
    <location>
        <begin position="44"/>
        <end position="72"/>
    </location>
</feature>
<gene>
    <name evidence="3" type="ORF">ACFPIJ_62030</name>
</gene>
<accession>A0ABV9WHS3</accession>
<evidence type="ECO:0000313" key="4">
    <source>
        <dbReference type="Proteomes" id="UP001595912"/>
    </source>
</evidence>